<dbReference type="PROSITE" id="PS50102">
    <property type="entry name" value="RRM"/>
    <property type="match status" value="3"/>
</dbReference>
<dbReference type="CDD" id="cd12297">
    <property type="entry name" value="RRM2_Prp24"/>
    <property type="match status" value="1"/>
</dbReference>
<evidence type="ECO:0000313" key="13">
    <source>
        <dbReference type="EMBL" id="TFL02331.1"/>
    </source>
</evidence>
<gene>
    <name evidence="13" type="ORF">BDV98DRAFT_546681</name>
</gene>
<keyword evidence="5" id="KW-0508">mRNA splicing</keyword>
<dbReference type="STRING" id="1884261.A0A5C3QP67"/>
<dbReference type="AlphaFoldDB" id="A0A5C3QP67"/>
<feature type="domain" description="RRM" evidence="12">
    <location>
        <begin position="622"/>
        <end position="699"/>
    </location>
</feature>
<evidence type="ECO:0000256" key="10">
    <source>
        <dbReference type="SAM" id="Coils"/>
    </source>
</evidence>
<dbReference type="OrthoDB" id="360390at2759"/>
<feature type="region of interest" description="Disordered" evidence="11">
    <location>
        <begin position="587"/>
        <end position="622"/>
    </location>
</feature>
<sequence>MDEEHSLDQLSAILEKLSDSPLDVALHAQNILLSQRMQDDAQLAQAAEMMTTFLAAGDEAWLPRIQFALTSSKFDNEAAVQSVVELFNLAEQDYLSIPILEMHMQFLLDNHELYHGEDDAQLKPSELGEAFSTEWTLSRIADVADKAKGHMTQSYRVWDKQRDWLLARLEAAEGPAKTQWVEYIESVFTTRLNQPHSNNDETFQYYSSLISNNKPPTEYEEILVQASKARGRAVKSYDRWDRIERKLRESRHSLEIYAEYVSIERRTNPEIYVSAGIYERAIAEAAKRRFQGQEGAELVLRTFWVQYLDRMRIRIDGSKLDFTEVGTLSTRASRSVPACGEVWARYLRCMERTTTDSTLLDGVYESAMASGVIQKDVQELLPVVLARATYLKRDMDSDTEGSAEAFQKVVDTLKGGIDLVRQASPTGDPQMQLEKYLTKIYELASLRSAAAEVWKSATQFYTTSYLAWVSYTDSLIQAEDFVEAREVFQSPQIKSTDWPEAVWTAWTLFENLHGTVEEVETALDKIEKAKGAVNARRAKEAYQAMQMAAEKQASVPVQTAQAQVHHQQSTAVAEDTAMQVDQILTEVASSSKRKMEEDQPSSSKKPRTEDPPAPLKRDRENSTVFVGNLPEGVTKEQLTALFQDCGTIRDIHITTVENLHVATVEFTERDSVPGALTKDKKRIPELDSDKELEVHLAWRSTLYVTNFEEKTDDKEIREMFGQYGTVLGVRWPSKKYKSTRRFCYVQFTSPDAAESSLQLHGRELEPGKSLNVYISDPGRKKERTDADANDRELYVAGLSKYTTKKDLEQIFGTYGQVKEVRMALDSDGKCKGFAFVEYAEESAARAGLAANNHELHKRRIAVTISDPRVRGKNRFQSDTGLGKNAEKSARTLRVTKLPVGAQEGLLQQAIEKIARVARVEVFQDKREAVVELENAADAGKLMLRKESFVFMGQELKFSQDQTRGVAAAAKGSEQHAAPTPKMFMPRAAGHARLGGRRTQQASRAVVPEKKPDSAGAAPAESTSRGQDDFRKMLG</sequence>
<dbReference type="GO" id="GO:0006397">
    <property type="term" value="P:mRNA processing"/>
    <property type="evidence" value="ECO:0007669"/>
    <property type="project" value="UniProtKB-KW"/>
</dbReference>
<proteinExistence type="predicted"/>
<dbReference type="InterPro" id="IPR012677">
    <property type="entry name" value="Nucleotide-bd_a/b_plait_sf"/>
</dbReference>
<keyword evidence="4 9" id="KW-0694">RNA-binding</keyword>
<feature type="compositionally biased region" description="Basic and acidic residues" evidence="11">
    <location>
        <begin position="606"/>
        <end position="621"/>
    </location>
</feature>
<keyword evidence="10" id="KW-0175">Coiled coil</keyword>
<feature type="domain" description="RRM" evidence="12">
    <location>
        <begin position="700"/>
        <end position="777"/>
    </location>
</feature>
<evidence type="ECO:0000256" key="1">
    <source>
        <dbReference type="ARBA" id="ARBA00004123"/>
    </source>
</evidence>
<evidence type="ECO:0000256" key="3">
    <source>
        <dbReference type="ARBA" id="ARBA00022737"/>
    </source>
</evidence>
<dbReference type="SUPFAM" id="SSF54928">
    <property type="entry name" value="RNA-binding domain, RBD"/>
    <property type="match status" value="3"/>
</dbReference>
<accession>A0A5C3QP67</accession>
<keyword evidence="3" id="KW-0677">Repeat</keyword>
<evidence type="ECO:0000256" key="8">
    <source>
        <dbReference type="ARBA" id="ARBA00093627"/>
    </source>
</evidence>
<evidence type="ECO:0000256" key="5">
    <source>
        <dbReference type="ARBA" id="ARBA00023187"/>
    </source>
</evidence>
<dbReference type="GO" id="GO:0003729">
    <property type="term" value="F:mRNA binding"/>
    <property type="evidence" value="ECO:0007669"/>
    <property type="project" value="TreeGrafter"/>
</dbReference>
<evidence type="ECO:0000256" key="2">
    <source>
        <dbReference type="ARBA" id="ARBA00022664"/>
    </source>
</evidence>
<dbReference type="PANTHER" id="PTHR48025">
    <property type="entry name" value="OS02G0815200 PROTEIN"/>
    <property type="match status" value="1"/>
</dbReference>
<comment type="subcellular location">
    <subcellularLocation>
        <location evidence="1">Nucleus</location>
    </subcellularLocation>
</comment>
<comment type="function">
    <text evidence="7">Functions as a recycling factor of the spliceosome, a machinery that forms on each precursor-messenger RNA (pre-mRNA) and catalyzes the removal of introns. Chaperones the re-annealing of U4 and U6 snRNAs (small nuclear RNAs) released from previous rounds of splicing, an initial step in reforming the U4/U6-U5 tri-snRNP (small nuclear ribonucleoprotein) that can reassemble into another spliceosome complex; this step involves binding U6 and facilitating the unwinding of the U6 internal stem loop, followed by base-pairing of U6 to U4.</text>
</comment>
<evidence type="ECO:0000256" key="7">
    <source>
        <dbReference type="ARBA" id="ARBA00093374"/>
    </source>
</evidence>
<dbReference type="InterPro" id="IPR011990">
    <property type="entry name" value="TPR-like_helical_dom_sf"/>
</dbReference>
<dbReference type="FunFam" id="3.30.70.330:FF:000365">
    <property type="entry name" value="U4/U6 snRNA-associated-splicing factor PRP24"/>
    <property type="match status" value="1"/>
</dbReference>
<dbReference type="SMART" id="SM00360">
    <property type="entry name" value="RRM"/>
    <property type="match status" value="4"/>
</dbReference>
<dbReference type="Gene3D" id="1.25.40.10">
    <property type="entry name" value="Tetratricopeptide repeat domain"/>
    <property type="match status" value="2"/>
</dbReference>
<keyword evidence="14" id="KW-1185">Reference proteome</keyword>
<feature type="coiled-coil region" evidence="10">
    <location>
        <begin position="509"/>
        <end position="536"/>
    </location>
</feature>
<dbReference type="Pfam" id="PF00076">
    <property type="entry name" value="RRM_1"/>
    <property type="match status" value="3"/>
</dbReference>
<dbReference type="CDD" id="cd12296">
    <property type="entry name" value="RRM1_Prp24"/>
    <property type="match status" value="1"/>
</dbReference>
<dbReference type="InterPro" id="IPR034398">
    <property type="entry name" value="Prp24_RRM2"/>
</dbReference>
<organism evidence="13 14">
    <name type="scientific">Pterulicium gracile</name>
    <dbReference type="NCBI Taxonomy" id="1884261"/>
    <lineage>
        <taxon>Eukaryota</taxon>
        <taxon>Fungi</taxon>
        <taxon>Dikarya</taxon>
        <taxon>Basidiomycota</taxon>
        <taxon>Agaricomycotina</taxon>
        <taxon>Agaricomycetes</taxon>
        <taxon>Agaricomycetidae</taxon>
        <taxon>Agaricales</taxon>
        <taxon>Pleurotineae</taxon>
        <taxon>Pterulaceae</taxon>
        <taxon>Pterulicium</taxon>
    </lineage>
</organism>
<dbReference type="SUPFAM" id="SSF48452">
    <property type="entry name" value="TPR-like"/>
    <property type="match status" value="1"/>
</dbReference>
<feature type="compositionally biased region" description="Basic and acidic residues" evidence="11">
    <location>
        <begin position="1025"/>
        <end position="1034"/>
    </location>
</feature>
<keyword evidence="6" id="KW-0539">Nucleus</keyword>
<feature type="region of interest" description="Disordered" evidence="11">
    <location>
        <begin position="988"/>
        <end position="1034"/>
    </location>
</feature>
<dbReference type="Proteomes" id="UP000305067">
    <property type="component" value="Unassembled WGS sequence"/>
</dbReference>
<dbReference type="EMBL" id="ML178822">
    <property type="protein sequence ID" value="TFL02331.1"/>
    <property type="molecule type" value="Genomic_DNA"/>
</dbReference>
<dbReference type="GO" id="GO:0008380">
    <property type="term" value="P:RNA splicing"/>
    <property type="evidence" value="ECO:0007669"/>
    <property type="project" value="UniProtKB-KW"/>
</dbReference>
<evidence type="ECO:0000313" key="14">
    <source>
        <dbReference type="Proteomes" id="UP000305067"/>
    </source>
</evidence>
<evidence type="ECO:0000256" key="11">
    <source>
        <dbReference type="SAM" id="MobiDB-lite"/>
    </source>
</evidence>
<evidence type="ECO:0000259" key="12">
    <source>
        <dbReference type="PROSITE" id="PS50102"/>
    </source>
</evidence>
<reference evidence="13 14" key="1">
    <citation type="journal article" date="2019" name="Nat. Ecol. Evol.">
        <title>Megaphylogeny resolves global patterns of mushroom evolution.</title>
        <authorList>
            <person name="Varga T."/>
            <person name="Krizsan K."/>
            <person name="Foldi C."/>
            <person name="Dima B."/>
            <person name="Sanchez-Garcia M."/>
            <person name="Sanchez-Ramirez S."/>
            <person name="Szollosi G.J."/>
            <person name="Szarkandi J.G."/>
            <person name="Papp V."/>
            <person name="Albert L."/>
            <person name="Andreopoulos W."/>
            <person name="Angelini C."/>
            <person name="Antonin V."/>
            <person name="Barry K.W."/>
            <person name="Bougher N.L."/>
            <person name="Buchanan P."/>
            <person name="Buyck B."/>
            <person name="Bense V."/>
            <person name="Catcheside P."/>
            <person name="Chovatia M."/>
            <person name="Cooper J."/>
            <person name="Damon W."/>
            <person name="Desjardin D."/>
            <person name="Finy P."/>
            <person name="Geml J."/>
            <person name="Haridas S."/>
            <person name="Hughes K."/>
            <person name="Justo A."/>
            <person name="Karasinski D."/>
            <person name="Kautmanova I."/>
            <person name="Kiss B."/>
            <person name="Kocsube S."/>
            <person name="Kotiranta H."/>
            <person name="LaButti K.M."/>
            <person name="Lechner B.E."/>
            <person name="Liimatainen K."/>
            <person name="Lipzen A."/>
            <person name="Lukacs Z."/>
            <person name="Mihaltcheva S."/>
            <person name="Morgado L.N."/>
            <person name="Niskanen T."/>
            <person name="Noordeloos M.E."/>
            <person name="Ohm R.A."/>
            <person name="Ortiz-Santana B."/>
            <person name="Ovrebo C."/>
            <person name="Racz N."/>
            <person name="Riley R."/>
            <person name="Savchenko A."/>
            <person name="Shiryaev A."/>
            <person name="Soop K."/>
            <person name="Spirin V."/>
            <person name="Szebenyi C."/>
            <person name="Tomsovsky M."/>
            <person name="Tulloss R.E."/>
            <person name="Uehling J."/>
            <person name="Grigoriev I.V."/>
            <person name="Vagvolgyi C."/>
            <person name="Papp T."/>
            <person name="Martin F.M."/>
            <person name="Miettinen O."/>
            <person name="Hibbett D.S."/>
            <person name="Nagy L.G."/>
        </authorList>
    </citation>
    <scope>NUCLEOTIDE SEQUENCE [LARGE SCALE GENOMIC DNA]</scope>
    <source>
        <strain evidence="13 14">CBS 309.79</strain>
    </source>
</reference>
<evidence type="ECO:0000256" key="6">
    <source>
        <dbReference type="ARBA" id="ARBA00023242"/>
    </source>
</evidence>
<evidence type="ECO:0000256" key="9">
    <source>
        <dbReference type="PROSITE-ProRule" id="PRU00176"/>
    </source>
</evidence>
<evidence type="ECO:0000256" key="4">
    <source>
        <dbReference type="ARBA" id="ARBA00022884"/>
    </source>
</evidence>
<feature type="domain" description="RRM" evidence="12">
    <location>
        <begin position="791"/>
        <end position="867"/>
    </location>
</feature>
<dbReference type="InterPro" id="IPR034397">
    <property type="entry name" value="Prp24_RRM1"/>
</dbReference>
<dbReference type="Gene3D" id="3.30.70.330">
    <property type="match status" value="4"/>
</dbReference>
<dbReference type="InterPro" id="IPR050502">
    <property type="entry name" value="Euk_RNA-bind_prot"/>
</dbReference>
<protein>
    <recommendedName>
        <fullName evidence="8">U4/U6 snRNA-associated-splicing factor PRP24</fullName>
    </recommendedName>
</protein>
<dbReference type="InterPro" id="IPR035979">
    <property type="entry name" value="RBD_domain_sf"/>
</dbReference>
<dbReference type="InterPro" id="IPR000504">
    <property type="entry name" value="RRM_dom"/>
</dbReference>
<name>A0A5C3QP67_9AGAR</name>
<keyword evidence="2" id="KW-0507">mRNA processing</keyword>
<dbReference type="GO" id="GO:0005688">
    <property type="term" value="C:U6 snRNP"/>
    <property type="evidence" value="ECO:0007669"/>
    <property type="project" value="UniProtKB-ARBA"/>
</dbReference>
<dbReference type="PANTHER" id="PTHR48025:SF1">
    <property type="entry name" value="RRM DOMAIN-CONTAINING PROTEIN"/>
    <property type="match status" value="1"/>
</dbReference>